<organism evidence="3 4">
    <name type="scientific">Pseudoclavibacter helvolus</name>
    <dbReference type="NCBI Taxonomy" id="255205"/>
    <lineage>
        <taxon>Bacteria</taxon>
        <taxon>Bacillati</taxon>
        <taxon>Actinomycetota</taxon>
        <taxon>Actinomycetes</taxon>
        <taxon>Micrococcales</taxon>
        <taxon>Microbacteriaceae</taxon>
        <taxon>Pseudoclavibacter</taxon>
    </lineage>
</organism>
<comment type="caution">
    <text evidence="3">The sequence shown here is derived from an EMBL/GenBank/DDBJ whole genome shotgun (WGS) entry which is preliminary data.</text>
</comment>
<dbReference type="InterPro" id="IPR005149">
    <property type="entry name" value="Tscrpt_reg_PadR_N"/>
</dbReference>
<evidence type="ECO:0000313" key="3">
    <source>
        <dbReference type="EMBL" id="MBB2959325.1"/>
    </source>
</evidence>
<dbReference type="SUPFAM" id="SSF46785">
    <property type="entry name" value="Winged helix' DNA-binding domain"/>
    <property type="match status" value="1"/>
</dbReference>
<dbReference type="Proteomes" id="UP000545286">
    <property type="component" value="Unassembled WGS sequence"/>
</dbReference>
<dbReference type="CDD" id="cd00090">
    <property type="entry name" value="HTH_ARSR"/>
    <property type="match status" value="1"/>
</dbReference>
<dbReference type="InterPro" id="IPR036390">
    <property type="entry name" value="WH_DNA-bd_sf"/>
</dbReference>
<feature type="compositionally biased region" description="Pro residues" evidence="1">
    <location>
        <begin position="198"/>
        <end position="218"/>
    </location>
</feature>
<keyword evidence="3" id="KW-0238">DNA-binding</keyword>
<sequence length="345" mass="36784">MTPPVFAHGHLRLYLLSLLEDQPRHGYELIQALSERFDGTYSPSAGTIYPRLAKLEEEGLVTKHNDGRKSVYRITEAGRRELDSRREELASIEQDVDSSVRRLAADVRHGLTSAREELRAEFARLAQELGPDARAGFEKAASAGAAGAASARGFFAGAAKGWNEPREAPISTPGETPPGFTPPGFGGGATASGEPRPQDPPQAPTPPQTPGTPQPPEAPAGSGPEHRTHGRYDSWASASSSHVWESSKNEQGASEGGAASAGGGPSGGASNPQREAGRAQLEAMSQADLVLNKFRHELRQELRAAQSEQRLSPGIVTFLDQELERVRERITHALGSRDTNNTPGA</sequence>
<accession>A0A7W4URJ8</accession>
<reference evidence="3 4" key="1">
    <citation type="submission" date="2020-08" db="EMBL/GenBank/DDBJ databases">
        <title>Sequencing the genomes of 1000 actinobacteria strains.</title>
        <authorList>
            <person name="Klenk H.-P."/>
        </authorList>
    </citation>
    <scope>NUCLEOTIDE SEQUENCE [LARGE SCALE GENOMIC DNA]</scope>
    <source>
        <strain evidence="3 4">DSM 20419</strain>
    </source>
</reference>
<feature type="compositionally biased region" description="Low complexity" evidence="1">
    <location>
        <begin position="234"/>
        <end position="258"/>
    </location>
</feature>
<proteinExistence type="predicted"/>
<dbReference type="PANTHER" id="PTHR43252">
    <property type="entry name" value="TRANSCRIPTIONAL REGULATOR YQJI"/>
    <property type="match status" value="1"/>
</dbReference>
<protein>
    <submittedName>
        <fullName evidence="3">DNA-binding PadR family transcriptional regulator</fullName>
    </submittedName>
</protein>
<dbReference type="Gene3D" id="1.10.10.10">
    <property type="entry name" value="Winged helix-like DNA-binding domain superfamily/Winged helix DNA-binding domain"/>
    <property type="match status" value="1"/>
</dbReference>
<evidence type="ECO:0000313" key="4">
    <source>
        <dbReference type="Proteomes" id="UP000545286"/>
    </source>
</evidence>
<dbReference type="AlphaFoldDB" id="A0A7W4URJ8"/>
<evidence type="ECO:0000259" key="2">
    <source>
        <dbReference type="Pfam" id="PF03551"/>
    </source>
</evidence>
<dbReference type="Pfam" id="PF03551">
    <property type="entry name" value="PadR"/>
    <property type="match status" value="1"/>
</dbReference>
<dbReference type="RefSeq" id="WP_183626635.1">
    <property type="nucleotide sequence ID" value="NZ_JACHWJ010000006.1"/>
</dbReference>
<dbReference type="PANTHER" id="PTHR43252:SF7">
    <property type="entry name" value="TRANSCRIPTIONAL REGULATOR YQJI"/>
    <property type="match status" value="1"/>
</dbReference>
<dbReference type="InterPro" id="IPR011991">
    <property type="entry name" value="ArsR-like_HTH"/>
</dbReference>
<keyword evidence="4" id="KW-1185">Reference proteome</keyword>
<feature type="domain" description="Transcription regulator PadR N-terminal" evidence="2">
    <location>
        <begin position="15"/>
        <end position="83"/>
    </location>
</feature>
<gene>
    <name evidence="3" type="ORF">FHX72_003490</name>
</gene>
<name>A0A7W4URJ8_9MICO</name>
<evidence type="ECO:0000256" key="1">
    <source>
        <dbReference type="SAM" id="MobiDB-lite"/>
    </source>
</evidence>
<dbReference type="EMBL" id="JACHWJ010000006">
    <property type="protein sequence ID" value="MBB2959325.1"/>
    <property type="molecule type" value="Genomic_DNA"/>
</dbReference>
<feature type="region of interest" description="Disordered" evidence="1">
    <location>
        <begin position="163"/>
        <end position="283"/>
    </location>
</feature>
<dbReference type="InterPro" id="IPR036388">
    <property type="entry name" value="WH-like_DNA-bd_sf"/>
</dbReference>
<dbReference type="GO" id="GO:0003677">
    <property type="term" value="F:DNA binding"/>
    <property type="evidence" value="ECO:0007669"/>
    <property type="project" value="UniProtKB-KW"/>
</dbReference>